<evidence type="ECO:0000313" key="4">
    <source>
        <dbReference type="Proteomes" id="UP000054466"/>
    </source>
</evidence>
<evidence type="ECO:0000256" key="1">
    <source>
        <dbReference type="SAM" id="MobiDB-lite"/>
    </source>
</evidence>
<feature type="compositionally biased region" description="Polar residues" evidence="1">
    <location>
        <begin position="425"/>
        <end position="456"/>
    </location>
</feature>
<feature type="region of interest" description="Disordered" evidence="1">
    <location>
        <begin position="277"/>
        <end position="296"/>
    </location>
</feature>
<name>A0A0D2CDX9_9EURO</name>
<keyword evidence="2" id="KW-1133">Transmembrane helix</keyword>
<feature type="region of interest" description="Disordered" evidence="1">
    <location>
        <begin position="547"/>
        <end position="588"/>
    </location>
</feature>
<feature type="region of interest" description="Disordered" evidence="1">
    <location>
        <begin position="352"/>
        <end position="371"/>
    </location>
</feature>
<feature type="region of interest" description="Disordered" evidence="1">
    <location>
        <begin position="70"/>
        <end position="93"/>
    </location>
</feature>
<reference evidence="3 4" key="1">
    <citation type="submission" date="2015-01" db="EMBL/GenBank/DDBJ databases">
        <title>The Genome Sequence of Cladophialophora immunda CBS83496.</title>
        <authorList>
            <consortium name="The Broad Institute Genomics Platform"/>
            <person name="Cuomo C."/>
            <person name="de Hoog S."/>
            <person name="Gorbushina A."/>
            <person name="Stielow B."/>
            <person name="Teixiera M."/>
            <person name="Abouelleil A."/>
            <person name="Chapman S.B."/>
            <person name="Priest M."/>
            <person name="Young S.K."/>
            <person name="Wortman J."/>
            <person name="Nusbaum C."/>
            <person name="Birren B."/>
        </authorList>
    </citation>
    <scope>NUCLEOTIDE SEQUENCE [LARGE SCALE GENOMIC DNA]</scope>
    <source>
        <strain evidence="3 4">CBS 83496</strain>
    </source>
</reference>
<sequence>MLLPSGYWATVFQSHDPLLRREPKNSDAPGLQDNKNGPPGPEGNQKGPPAPPAVGVTITSEAPPIETATAEDLTDSQDPFTPPNPLTLLPSPPVPDIVTPPFILPTGVPAPLATDEPSFLATTTSSLDPTSTLFSNSVTSTSLTESILSSTSFDSTTSLVSPSSFISQASTASNTLSVAGTATQVSTPTQLIPVTSAPAKTTSQSTIHHTTSATVMETPWGYQSQNGTTVSESHGTLSQGQKAGIAVGTLVGVSLILSLLYWLFRWRKSGQLLSMPRFGRRQQPESPNPRWPRNRPFNVLPDPPMEEAGLSDDPVWNHQGTIARPPMIAKVRQSLPRSLRFLGVNPLGMNPVTPPVSRPRTPTRKSFASSIFHRRSIASTLRSVSVPPSEEHPVPMRGPHFLRPLLIPPFRLQPAASMSAHLTEATKSASASTHSLAVPSQTLSRASQQQGHSTSSADRDPRSAKAIFDRTKPRLPSKLRAAATAAAAGSAGSDLPQRSAQDVPRSPPVPLRPVMPQRPVSTLSASWKREKILRPSNSLLDSHLDILNANAGNGNGDGDGDGDGDRPPPPPPKSPRRTSVAVSGKTKE</sequence>
<feature type="compositionally biased region" description="Low complexity" evidence="1">
    <location>
        <begin position="481"/>
        <end position="493"/>
    </location>
</feature>
<feature type="transmembrane region" description="Helical" evidence="2">
    <location>
        <begin position="243"/>
        <end position="264"/>
    </location>
</feature>
<dbReference type="AlphaFoldDB" id="A0A0D2CDX9"/>
<keyword evidence="2" id="KW-0472">Membrane</keyword>
<feature type="compositionally biased region" description="Pro residues" evidence="1">
    <location>
        <begin position="80"/>
        <end position="93"/>
    </location>
</feature>
<dbReference type="EMBL" id="KN847043">
    <property type="protein sequence ID" value="KIW28455.1"/>
    <property type="molecule type" value="Genomic_DNA"/>
</dbReference>
<dbReference type="Proteomes" id="UP000054466">
    <property type="component" value="Unassembled WGS sequence"/>
</dbReference>
<feature type="compositionally biased region" description="Basic and acidic residues" evidence="1">
    <location>
        <begin position="457"/>
        <end position="472"/>
    </location>
</feature>
<keyword evidence="4" id="KW-1185">Reference proteome</keyword>
<feature type="region of interest" description="Disordered" evidence="1">
    <location>
        <begin position="13"/>
        <end position="58"/>
    </location>
</feature>
<dbReference type="VEuPathDB" id="FungiDB:PV07_08121"/>
<keyword evidence="2" id="KW-0812">Transmembrane</keyword>
<dbReference type="RefSeq" id="XP_016248671.1">
    <property type="nucleotide sequence ID" value="XM_016395252.1"/>
</dbReference>
<gene>
    <name evidence="3" type="ORF">PV07_08121</name>
</gene>
<protein>
    <submittedName>
        <fullName evidence="3">Uncharacterized protein</fullName>
    </submittedName>
</protein>
<evidence type="ECO:0000256" key="2">
    <source>
        <dbReference type="SAM" id="Phobius"/>
    </source>
</evidence>
<feature type="region of interest" description="Disordered" evidence="1">
    <location>
        <begin position="421"/>
        <end position="523"/>
    </location>
</feature>
<dbReference type="HOGENOM" id="CLU_463798_0_0_1"/>
<evidence type="ECO:0000313" key="3">
    <source>
        <dbReference type="EMBL" id="KIW28455.1"/>
    </source>
</evidence>
<accession>A0A0D2CDX9</accession>
<organism evidence="3 4">
    <name type="scientific">Cladophialophora immunda</name>
    <dbReference type="NCBI Taxonomy" id="569365"/>
    <lineage>
        <taxon>Eukaryota</taxon>
        <taxon>Fungi</taxon>
        <taxon>Dikarya</taxon>
        <taxon>Ascomycota</taxon>
        <taxon>Pezizomycotina</taxon>
        <taxon>Eurotiomycetes</taxon>
        <taxon>Chaetothyriomycetidae</taxon>
        <taxon>Chaetothyriales</taxon>
        <taxon>Herpotrichiellaceae</taxon>
        <taxon>Cladophialophora</taxon>
    </lineage>
</organism>
<dbReference type="OrthoDB" id="3557873at2759"/>
<proteinExistence type="predicted"/>
<dbReference type="GeneID" id="27347315"/>